<dbReference type="EMBL" id="MSFN02000003">
    <property type="protein sequence ID" value="PTU21979.1"/>
    <property type="molecule type" value="Genomic_DNA"/>
</dbReference>
<accession>A0A2T5M0D4</accession>
<feature type="region of interest" description="Disordered" evidence="1">
    <location>
        <begin position="1"/>
        <end position="21"/>
    </location>
</feature>
<dbReference type="Proteomes" id="UP000244073">
    <property type="component" value="Unassembled WGS sequence"/>
</dbReference>
<evidence type="ECO:0000256" key="1">
    <source>
        <dbReference type="SAM" id="MobiDB-lite"/>
    </source>
</evidence>
<reference evidence="2 3" key="1">
    <citation type="journal article" date="2018" name="Proc. Natl. Acad. Sci. U.S.A.">
        <title>Linking secondary metabolites to gene clusters through genome sequencing of six diverse Aspergillus species.</title>
        <authorList>
            <person name="Kaerboelling I."/>
            <person name="Vesth T.C."/>
            <person name="Frisvad J.C."/>
            <person name="Nybo J.L."/>
            <person name="Theobald S."/>
            <person name="Kuo A."/>
            <person name="Bowyer P."/>
            <person name="Matsuda Y."/>
            <person name="Mondo S."/>
            <person name="Lyhne E.K."/>
            <person name="Kogle M.E."/>
            <person name="Clum A."/>
            <person name="Lipzen A."/>
            <person name="Salamov A."/>
            <person name="Ngan C.Y."/>
            <person name="Daum C."/>
            <person name="Chiniquy J."/>
            <person name="Barry K."/>
            <person name="LaButti K."/>
            <person name="Haridas S."/>
            <person name="Simmons B.A."/>
            <person name="Magnuson J.K."/>
            <person name="Mortensen U.H."/>
            <person name="Larsen T.O."/>
            <person name="Grigoriev I.V."/>
            <person name="Baker S.E."/>
            <person name="Andersen M.R."/>
        </authorList>
    </citation>
    <scope>NUCLEOTIDE SEQUENCE [LARGE SCALE GENOMIC DNA]</scope>
    <source>
        <strain evidence="2 3">IBT 24754</strain>
    </source>
</reference>
<comment type="caution">
    <text evidence="2">The sequence shown here is derived from an EMBL/GenBank/DDBJ whole genome shotgun (WGS) entry which is preliminary data.</text>
</comment>
<gene>
    <name evidence="2" type="ORF">P175DRAFT_0531525</name>
</gene>
<evidence type="ECO:0000313" key="2">
    <source>
        <dbReference type="EMBL" id="PTU21979.1"/>
    </source>
</evidence>
<dbReference type="AlphaFoldDB" id="A0A2T5M0D4"/>
<protein>
    <submittedName>
        <fullName evidence="2">Uncharacterized protein</fullName>
    </submittedName>
</protein>
<sequence>MVKQRIKGSSGGNVERKVFGEEREATEGGAFAARISDGWPVSFLLWAHLLLLVAAWVPSDRSRFIHSCLLSPMRVHDISGPTPENPAHGPSEAGDPPLDGARDVCVPRQKAKRPPAPATGATQSVLIYISMCSGTRGFFLYVEWIPNGYRVGYLDPPLGNESENLKP</sequence>
<organism evidence="2 3">
    <name type="scientific">Aspergillus ochraceoroseus IBT 24754</name>
    <dbReference type="NCBI Taxonomy" id="1392256"/>
    <lineage>
        <taxon>Eukaryota</taxon>
        <taxon>Fungi</taxon>
        <taxon>Dikarya</taxon>
        <taxon>Ascomycota</taxon>
        <taxon>Pezizomycotina</taxon>
        <taxon>Eurotiomycetes</taxon>
        <taxon>Eurotiomycetidae</taxon>
        <taxon>Eurotiales</taxon>
        <taxon>Aspergillaceae</taxon>
        <taxon>Aspergillus</taxon>
        <taxon>Aspergillus subgen. Nidulantes</taxon>
    </lineage>
</organism>
<evidence type="ECO:0000313" key="3">
    <source>
        <dbReference type="Proteomes" id="UP000244073"/>
    </source>
</evidence>
<dbReference type="VEuPathDB" id="FungiDB:P175DRAFT_0531525"/>
<dbReference type="RefSeq" id="XP_040753371.1">
    <property type="nucleotide sequence ID" value="XM_040899881.1"/>
</dbReference>
<feature type="region of interest" description="Disordered" evidence="1">
    <location>
        <begin position="79"/>
        <end position="103"/>
    </location>
</feature>
<name>A0A2T5M0D4_9EURO</name>
<proteinExistence type="predicted"/>
<dbReference type="GeneID" id="63816763"/>